<feature type="transmembrane region" description="Helical" evidence="1">
    <location>
        <begin position="12"/>
        <end position="41"/>
    </location>
</feature>
<keyword evidence="1" id="KW-0812">Transmembrane</keyword>
<dbReference type="AlphaFoldDB" id="Q49905"/>
<accession>Q49905</accession>
<name>Q49905_MYCLR</name>
<keyword evidence="1" id="KW-0472">Membrane</keyword>
<sequence>MFEARHGFVKMFCFPSIGVVIGGVVVASIASELILPIAVAVKTGSPSTSWRKH</sequence>
<dbReference type="SUPFAM" id="SSF55424">
    <property type="entry name" value="FAD/NAD-linked reductases, dimerisation (C-terminal) domain"/>
    <property type="match status" value="1"/>
</dbReference>
<keyword evidence="1" id="KW-1133">Transmembrane helix</keyword>
<dbReference type="InterPro" id="IPR016156">
    <property type="entry name" value="FAD/NAD-linked_Rdtase_dimer_sf"/>
</dbReference>
<evidence type="ECO:0000256" key="1">
    <source>
        <dbReference type="SAM" id="Phobius"/>
    </source>
</evidence>
<organism evidence="2">
    <name type="scientific">Mycobacterium leprae</name>
    <dbReference type="NCBI Taxonomy" id="1769"/>
    <lineage>
        <taxon>Bacteria</taxon>
        <taxon>Bacillati</taxon>
        <taxon>Actinomycetota</taxon>
        <taxon>Actinomycetes</taxon>
        <taxon>Mycobacteriales</taxon>
        <taxon>Mycobacteriaceae</taxon>
        <taxon>Mycobacterium</taxon>
    </lineage>
</organism>
<dbReference type="EMBL" id="U00022">
    <property type="protein sequence ID" value="AAA17327.1"/>
    <property type="molecule type" value="Genomic_DNA"/>
</dbReference>
<dbReference type="PIR" id="S73028">
    <property type="entry name" value="S73028"/>
</dbReference>
<dbReference type="Gene3D" id="3.30.390.30">
    <property type="match status" value="1"/>
</dbReference>
<reference evidence="2" key="1">
    <citation type="submission" date="1994-01" db="EMBL/GenBank/DDBJ databases">
        <authorList>
            <person name="Smith D.R."/>
        </authorList>
    </citation>
    <scope>NUCLEOTIDE SEQUENCE</scope>
</reference>
<evidence type="ECO:0000313" key="2">
    <source>
        <dbReference type="EMBL" id="AAA17327.1"/>
    </source>
</evidence>
<proteinExistence type="predicted"/>
<protein>
    <submittedName>
        <fullName evidence="2">D0308a</fullName>
    </submittedName>
</protein>
<reference evidence="2" key="2">
    <citation type="submission" date="1994-03" db="EMBL/GenBank/DDBJ databases">
        <authorList>
            <person name="Robison K."/>
        </authorList>
    </citation>
    <scope>NUCLEOTIDE SEQUENCE</scope>
</reference>